<comment type="caution">
    <text evidence="2">The sequence shown here is derived from an EMBL/GenBank/DDBJ whole genome shotgun (WGS) entry which is preliminary data.</text>
</comment>
<dbReference type="Proteomes" id="UP000287651">
    <property type="component" value="Unassembled WGS sequence"/>
</dbReference>
<evidence type="ECO:0000256" key="1">
    <source>
        <dbReference type="SAM" id="MobiDB-lite"/>
    </source>
</evidence>
<evidence type="ECO:0000313" key="3">
    <source>
        <dbReference type="Proteomes" id="UP000287651"/>
    </source>
</evidence>
<protein>
    <submittedName>
        <fullName evidence="2">Uncharacterized protein</fullName>
    </submittedName>
</protein>
<feature type="region of interest" description="Disordered" evidence="1">
    <location>
        <begin position="1"/>
        <end position="22"/>
    </location>
</feature>
<dbReference type="EMBL" id="AMZH03002179">
    <property type="protein sequence ID" value="RRT76496.1"/>
    <property type="molecule type" value="Genomic_DNA"/>
</dbReference>
<gene>
    <name evidence="2" type="ORF">B296_00012747</name>
</gene>
<organism evidence="2 3">
    <name type="scientific">Ensete ventricosum</name>
    <name type="common">Abyssinian banana</name>
    <name type="synonym">Musa ensete</name>
    <dbReference type="NCBI Taxonomy" id="4639"/>
    <lineage>
        <taxon>Eukaryota</taxon>
        <taxon>Viridiplantae</taxon>
        <taxon>Streptophyta</taxon>
        <taxon>Embryophyta</taxon>
        <taxon>Tracheophyta</taxon>
        <taxon>Spermatophyta</taxon>
        <taxon>Magnoliopsida</taxon>
        <taxon>Liliopsida</taxon>
        <taxon>Zingiberales</taxon>
        <taxon>Musaceae</taxon>
        <taxon>Ensete</taxon>
    </lineage>
</organism>
<accession>A0A427AJY2</accession>
<dbReference type="AlphaFoldDB" id="A0A427AJY2"/>
<name>A0A427AJY2_ENSVE</name>
<sequence>MGNSPAKASSSSDPSTSTPDFDNRVYLVPYRWWKGVMESEAEEDRPSGIPYSISPVAPRLWREILRDNSRSDFVCNIERDDHWKEDGDAAEGASSLTYALIPFYSWFMVLDW</sequence>
<reference evidence="2 3" key="1">
    <citation type="journal article" date="2014" name="Agronomy (Basel)">
        <title>A Draft Genome Sequence for Ensete ventricosum, the Drought-Tolerant Tree Against Hunger.</title>
        <authorList>
            <person name="Harrison J."/>
            <person name="Moore K.A."/>
            <person name="Paszkiewicz K."/>
            <person name="Jones T."/>
            <person name="Grant M."/>
            <person name="Ambacheew D."/>
            <person name="Muzemil S."/>
            <person name="Studholme D.J."/>
        </authorList>
    </citation>
    <scope>NUCLEOTIDE SEQUENCE [LARGE SCALE GENOMIC DNA]</scope>
</reference>
<proteinExistence type="predicted"/>
<evidence type="ECO:0000313" key="2">
    <source>
        <dbReference type="EMBL" id="RRT76496.1"/>
    </source>
</evidence>
<feature type="compositionally biased region" description="Low complexity" evidence="1">
    <location>
        <begin position="9"/>
        <end position="20"/>
    </location>
</feature>